<dbReference type="Gene3D" id="3.10.10.10">
    <property type="entry name" value="HIV Type 1 Reverse Transcriptase, subunit A, domain 1"/>
    <property type="match status" value="1"/>
</dbReference>
<evidence type="ECO:0000256" key="7">
    <source>
        <dbReference type="ARBA" id="ARBA00022918"/>
    </source>
</evidence>
<dbReference type="FunFam" id="3.10.10.10:FF:000007">
    <property type="entry name" value="Retrovirus-related Pol polyprotein from transposon 17.6-like Protein"/>
    <property type="match status" value="1"/>
</dbReference>
<keyword evidence="6" id="KW-0378">Hydrolase</keyword>
<dbReference type="GO" id="GO:0003964">
    <property type="term" value="F:RNA-directed DNA polymerase activity"/>
    <property type="evidence" value="ECO:0007669"/>
    <property type="project" value="UniProtKB-KW"/>
</dbReference>
<evidence type="ECO:0000313" key="9">
    <source>
        <dbReference type="EMBL" id="GBP15563.1"/>
    </source>
</evidence>
<protein>
    <submittedName>
        <fullName evidence="9">Retrovirus-related Pol polyprotein from transposon 17.6</fullName>
    </submittedName>
</protein>
<dbReference type="GO" id="GO:0004519">
    <property type="term" value="F:endonuclease activity"/>
    <property type="evidence" value="ECO:0007669"/>
    <property type="project" value="UniProtKB-KW"/>
</dbReference>
<comment type="caution">
    <text evidence="9">The sequence shown here is derived from an EMBL/GenBank/DDBJ whole genome shotgun (WGS) entry which is preliminary data.</text>
</comment>
<dbReference type="Pfam" id="PF00078">
    <property type="entry name" value="RVT_1"/>
    <property type="match status" value="1"/>
</dbReference>
<dbReference type="PANTHER" id="PTHR37984:SF5">
    <property type="entry name" value="PROTEIN NYNRIN-LIKE"/>
    <property type="match status" value="1"/>
</dbReference>
<feature type="domain" description="Reverse transcriptase" evidence="8">
    <location>
        <begin position="1"/>
        <end position="104"/>
    </location>
</feature>
<evidence type="ECO:0000259" key="8">
    <source>
        <dbReference type="PROSITE" id="PS50878"/>
    </source>
</evidence>
<organism evidence="9 10">
    <name type="scientific">Eumeta variegata</name>
    <name type="common">Bagworm moth</name>
    <name type="synonym">Eumeta japonica</name>
    <dbReference type="NCBI Taxonomy" id="151549"/>
    <lineage>
        <taxon>Eukaryota</taxon>
        <taxon>Metazoa</taxon>
        <taxon>Ecdysozoa</taxon>
        <taxon>Arthropoda</taxon>
        <taxon>Hexapoda</taxon>
        <taxon>Insecta</taxon>
        <taxon>Pterygota</taxon>
        <taxon>Neoptera</taxon>
        <taxon>Endopterygota</taxon>
        <taxon>Lepidoptera</taxon>
        <taxon>Glossata</taxon>
        <taxon>Ditrysia</taxon>
        <taxon>Tineoidea</taxon>
        <taxon>Psychidae</taxon>
        <taxon>Oiketicinae</taxon>
        <taxon>Eumeta</taxon>
    </lineage>
</organism>
<dbReference type="InterPro" id="IPR043128">
    <property type="entry name" value="Rev_trsase/Diguanyl_cyclase"/>
</dbReference>
<dbReference type="Proteomes" id="UP000299102">
    <property type="component" value="Unassembled WGS sequence"/>
</dbReference>
<dbReference type="InterPro" id="IPR043502">
    <property type="entry name" value="DNA/RNA_pol_sf"/>
</dbReference>
<dbReference type="CDD" id="cd09274">
    <property type="entry name" value="RNase_HI_RT_Ty3"/>
    <property type="match status" value="1"/>
</dbReference>
<name>A0A4C1TM18_EUMVA</name>
<keyword evidence="4" id="KW-0540">Nuclease</keyword>
<dbReference type="PROSITE" id="PS50878">
    <property type="entry name" value="RT_POL"/>
    <property type="match status" value="1"/>
</dbReference>
<accession>A0A4C1TM18</accession>
<dbReference type="AlphaFoldDB" id="A0A4C1TM18"/>
<keyword evidence="10" id="KW-1185">Reference proteome</keyword>
<dbReference type="Pfam" id="PF17917">
    <property type="entry name" value="RT_RNaseH"/>
    <property type="match status" value="1"/>
</dbReference>
<dbReference type="Gene3D" id="3.10.20.370">
    <property type="match status" value="1"/>
</dbReference>
<evidence type="ECO:0000256" key="1">
    <source>
        <dbReference type="ARBA" id="ARBA00022670"/>
    </source>
</evidence>
<dbReference type="FunFam" id="3.30.70.270:FF:000026">
    <property type="entry name" value="Transposon Ty3-G Gag-Pol polyprotein"/>
    <property type="match status" value="1"/>
</dbReference>
<dbReference type="OrthoDB" id="427924at2759"/>
<dbReference type="InterPro" id="IPR050951">
    <property type="entry name" value="Retrovirus_Pol_polyprotein"/>
</dbReference>
<dbReference type="InterPro" id="IPR000477">
    <property type="entry name" value="RT_dom"/>
</dbReference>
<evidence type="ECO:0000256" key="2">
    <source>
        <dbReference type="ARBA" id="ARBA00022679"/>
    </source>
</evidence>
<dbReference type="FunFam" id="3.10.20.370:FF:000001">
    <property type="entry name" value="Retrovirus-related Pol polyprotein from transposon 17.6-like protein"/>
    <property type="match status" value="1"/>
</dbReference>
<evidence type="ECO:0000256" key="6">
    <source>
        <dbReference type="ARBA" id="ARBA00022801"/>
    </source>
</evidence>
<keyword evidence="1" id="KW-0645">Protease</keyword>
<dbReference type="PANTHER" id="PTHR37984">
    <property type="entry name" value="PROTEIN CBG26694"/>
    <property type="match status" value="1"/>
</dbReference>
<dbReference type="SUPFAM" id="SSF56672">
    <property type="entry name" value="DNA/RNA polymerases"/>
    <property type="match status" value="1"/>
</dbReference>
<dbReference type="EMBL" id="BGZK01005816">
    <property type="protein sequence ID" value="GBP15563.1"/>
    <property type="molecule type" value="Genomic_DNA"/>
</dbReference>
<evidence type="ECO:0000256" key="4">
    <source>
        <dbReference type="ARBA" id="ARBA00022722"/>
    </source>
</evidence>
<dbReference type="GO" id="GO:0008233">
    <property type="term" value="F:peptidase activity"/>
    <property type="evidence" value="ECO:0007669"/>
    <property type="project" value="UniProtKB-KW"/>
</dbReference>
<dbReference type="FunFam" id="3.30.70.270:FF:000003">
    <property type="entry name" value="Transposon Ty3-G Gag-Pol polyprotein"/>
    <property type="match status" value="1"/>
</dbReference>
<dbReference type="GO" id="GO:0006508">
    <property type="term" value="P:proteolysis"/>
    <property type="evidence" value="ECO:0007669"/>
    <property type="project" value="UniProtKB-KW"/>
</dbReference>
<evidence type="ECO:0000256" key="5">
    <source>
        <dbReference type="ARBA" id="ARBA00022759"/>
    </source>
</evidence>
<dbReference type="STRING" id="151549.A0A4C1TM18"/>
<dbReference type="CDD" id="cd01647">
    <property type="entry name" value="RT_LTR"/>
    <property type="match status" value="1"/>
</dbReference>
<keyword evidence="7" id="KW-0695">RNA-directed DNA polymerase</keyword>
<evidence type="ECO:0000313" key="10">
    <source>
        <dbReference type="Proteomes" id="UP000299102"/>
    </source>
</evidence>
<evidence type="ECO:0000256" key="3">
    <source>
        <dbReference type="ARBA" id="ARBA00022695"/>
    </source>
</evidence>
<keyword evidence="2" id="KW-0808">Transferase</keyword>
<dbReference type="InterPro" id="IPR041373">
    <property type="entry name" value="RT_RNaseH"/>
</dbReference>
<proteinExistence type="predicted"/>
<gene>
    <name evidence="9" type="primary">pol</name>
    <name evidence="9" type="ORF">EVAR_68092_1</name>
</gene>
<keyword evidence="5" id="KW-0255">Endonuclease</keyword>
<reference evidence="9 10" key="1">
    <citation type="journal article" date="2019" name="Commun. Biol.">
        <title>The bagworm genome reveals a unique fibroin gene that provides high tensile strength.</title>
        <authorList>
            <person name="Kono N."/>
            <person name="Nakamura H."/>
            <person name="Ohtoshi R."/>
            <person name="Tomita M."/>
            <person name="Numata K."/>
            <person name="Arakawa K."/>
        </authorList>
    </citation>
    <scope>NUCLEOTIDE SEQUENCE [LARGE SCALE GENOMIC DNA]</scope>
</reference>
<keyword evidence="3" id="KW-0548">Nucleotidyltransferase</keyword>
<sequence length="484" mass="55404">MEPKDIPKTAFSVEGGHYEFIRMPFGLKNAPSTFQRVMDNVLRELVGRICLVYLDDIIIFATSLQEHINNLELVFERLRNSNFKIQLDKSEFLRKEIEFLGHIVSTEGIKPNPEKISAVKEFPIPRTPKQLKSFLGLLGYYRKFIPNFAKITKPLTACLKKGNEIKLTEDYRKTFEMCKNLLCNDPLLQYPDFSKDFILTTDASNYALGAILSQGQIGSDKPICYASRTLSSTETNYSTIEKELLAIVWATKYFRPYLFGHKFKIVTDHRPLTWIMGLKEPNSKLVRWRLRLEEFDYEIVYKKGVQNSNADALSRIRPDINTHEAFSTLGTSGSTVHSAEENLDDGFTIAAKTSLNIVKSMKTFISAYGIPKKIVFFGPLPKAEYATNRQRIGHYRTKVGCKLKDVGRLETIYQPENNFILFINIPTTLVESDCSKPFNVSFVHLQILCGPHFTLRGEELPTVTNQTNTSSNNYIHTNYLQQQQ</sequence>
<dbReference type="Gene3D" id="3.30.70.270">
    <property type="match status" value="2"/>
</dbReference>